<dbReference type="Pfam" id="PF07179">
    <property type="entry name" value="SseB"/>
    <property type="match status" value="1"/>
</dbReference>
<gene>
    <name evidence="3" type="ORF">C8D87_109425</name>
    <name evidence="2" type="ORF">C8D88_102529</name>
</gene>
<sequence length="127" mass="14046">MHDENEAVAHARRYREGGGNPEAFLRAFRESTVYLQRIDPLSLPVVSIEGLNWLAAFSSPERLQEHLAARGESTEAHYLAVTGERLLDHYLPALPRNTGVVFDNGAEHMMSLPPVRGIVADELAVDA</sequence>
<dbReference type="Proteomes" id="UP000246005">
    <property type="component" value="Unassembled WGS sequence"/>
</dbReference>
<comment type="caution">
    <text evidence="2">The sequence shown here is derived from an EMBL/GenBank/DDBJ whole genome shotgun (WGS) entry which is preliminary data.</text>
</comment>
<dbReference type="EMBL" id="QLTT01000009">
    <property type="protein sequence ID" value="RAS61976.1"/>
    <property type="molecule type" value="Genomic_DNA"/>
</dbReference>
<evidence type="ECO:0000313" key="2">
    <source>
        <dbReference type="EMBL" id="PWK89256.1"/>
    </source>
</evidence>
<reference evidence="2 4" key="1">
    <citation type="submission" date="2018-05" db="EMBL/GenBank/DDBJ databases">
        <title>Genomic Encyclopedia of Type Strains, Phase IV (KMG-IV): sequencing the most valuable type-strain genomes for metagenomic binning, comparative biology and taxonomic classification.</title>
        <authorList>
            <person name="Goeker M."/>
        </authorList>
    </citation>
    <scope>NUCLEOTIDE SEQUENCE [LARGE SCALE GENOMIC DNA]</scope>
    <source>
        <strain evidence="3 5">DSM 45479</strain>
        <strain evidence="2 4">DSM 45480</strain>
    </source>
</reference>
<evidence type="ECO:0000313" key="4">
    <source>
        <dbReference type="Proteomes" id="UP000246005"/>
    </source>
</evidence>
<evidence type="ECO:0000313" key="3">
    <source>
        <dbReference type="EMBL" id="RAS61976.1"/>
    </source>
</evidence>
<dbReference type="InterPro" id="IPR009839">
    <property type="entry name" value="SseB_N"/>
</dbReference>
<name>A0A316IA15_9PSEU</name>
<dbReference type="AlphaFoldDB" id="A0A316IA15"/>
<protein>
    <submittedName>
        <fullName evidence="2">Type III secretion system (T3SS) SseB-like protein</fullName>
    </submittedName>
</protein>
<keyword evidence="5" id="KW-1185">Reference proteome</keyword>
<dbReference type="RefSeq" id="WP_109634264.1">
    <property type="nucleotide sequence ID" value="NZ_QGHB01000002.1"/>
</dbReference>
<organism evidence="2 4">
    <name type="scientific">Lentzea atacamensis</name>
    <dbReference type="NCBI Taxonomy" id="531938"/>
    <lineage>
        <taxon>Bacteria</taxon>
        <taxon>Bacillati</taxon>
        <taxon>Actinomycetota</taxon>
        <taxon>Actinomycetes</taxon>
        <taxon>Pseudonocardiales</taxon>
        <taxon>Pseudonocardiaceae</taxon>
        <taxon>Lentzea</taxon>
    </lineage>
</organism>
<dbReference type="Proteomes" id="UP000248714">
    <property type="component" value="Unassembled WGS sequence"/>
</dbReference>
<accession>A0A316IA15</accession>
<feature type="domain" description="SseB protein N-terminal" evidence="1">
    <location>
        <begin position="6"/>
        <end position="114"/>
    </location>
</feature>
<dbReference type="EMBL" id="QGHB01000002">
    <property type="protein sequence ID" value="PWK89256.1"/>
    <property type="molecule type" value="Genomic_DNA"/>
</dbReference>
<dbReference type="OrthoDB" id="4566001at2"/>
<proteinExistence type="predicted"/>
<evidence type="ECO:0000313" key="5">
    <source>
        <dbReference type="Proteomes" id="UP000248714"/>
    </source>
</evidence>
<evidence type="ECO:0000259" key="1">
    <source>
        <dbReference type="Pfam" id="PF07179"/>
    </source>
</evidence>